<evidence type="ECO:0000313" key="2">
    <source>
        <dbReference type="Proteomes" id="UP000550707"/>
    </source>
</evidence>
<dbReference type="AlphaFoldDB" id="A0A7J8FYV8"/>
<protein>
    <submittedName>
        <fullName evidence="1">Uncharacterized protein</fullName>
    </submittedName>
</protein>
<dbReference type="Proteomes" id="UP000550707">
    <property type="component" value="Unassembled WGS sequence"/>
</dbReference>
<reference evidence="1 2" key="1">
    <citation type="journal article" date="2020" name="Nature">
        <title>Six reference-quality genomes reveal evolution of bat adaptations.</title>
        <authorList>
            <person name="Jebb D."/>
            <person name="Huang Z."/>
            <person name="Pippel M."/>
            <person name="Hughes G.M."/>
            <person name="Lavrichenko K."/>
            <person name="Devanna P."/>
            <person name="Winkler S."/>
            <person name="Jermiin L.S."/>
            <person name="Skirmuntt E.C."/>
            <person name="Katzourakis A."/>
            <person name="Burkitt-Gray L."/>
            <person name="Ray D.A."/>
            <person name="Sullivan K.A.M."/>
            <person name="Roscito J.G."/>
            <person name="Kirilenko B.M."/>
            <person name="Davalos L.M."/>
            <person name="Corthals A.P."/>
            <person name="Power M.L."/>
            <person name="Jones G."/>
            <person name="Ransome R.D."/>
            <person name="Dechmann D.K.N."/>
            <person name="Locatelli A.G."/>
            <person name="Puechmaille S.J."/>
            <person name="Fedrigo O."/>
            <person name="Jarvis E.D."/>
            <person name="Hiller M."/>
            <person name="Vernes S.C."/>
            <person name="Myers E.W."/>
            <person name="Teeling E.C."/>
        </authorList>
    </citation>
    <scope>NUCLEOTIDE SEQUENCE [LARGE SCALE GENOMIC DNA]</scope>
    <source>
        <strain evidence="1">MMolMol1</strain>
        <tissue evidence="1">Muscle</tissue>
    </source>
</reference>
<gene>
    <name evidence="1" type="ORF">HJG59_008214</name>
</gene>
<accession>A0A7J8FYV8</accession>
<dbReference type="EMBL" id="JACASF010000010">
    <property type="protein sequence ID" value="KAF6452907.1"/>
    <property type="molecule type" value="Genomic_DNA"/>
</dbReference>
<name>A0A7J8FYV8_MOLMO</name>
<proteinExistence type="predicted"/>
<dbReference type="InParanoid" id="A0A7J8FYV8"/>
<evidence type="ECO:0000313" key="1">
    <source>
        <dbReference type="EMBL" id="KAF6452907.1"/>
    </source>
</evidence>
<sequence length="148" mass="16066">MYKASDALAVGAAVFGFCSHSDLAQRAVLILNDMMVFRLVQCRQWLTIGDLVSNVHLWRINGDRHQGHNVKKEYSALANLAQRLEHQPAVQRDPGSVPAKGRYLGCSLSPALVGLCGCQPLDVSLSHRCCALPPPPPPTVSEQKNVLG</sequence>
<keyword evidence="2" id="KW-1185">Reference proteome</keyword>
<comment type="caution">
    <text evidence="1">The sequence shown here is derived from an EMBL/GenBank/DDBJ whole genome shotgun (WGS) entry which is preliminary data.</text>
</comment>
<organism evidence="1 2">
    <name type="scientific">Molossus molossus</name>
    <name type="common">Pallas' mastiff bat</name>
    <name type="synonym">Vespertilio molossus</name>
    <dbReference type="NCBI Taxonomy" id="27622"/>
    <lineage>
        <taxon>Eukaryota</taxon>
        <taxon>Metazoa</taxon>
        <taxon>Chordata</taxon>
        <taxon>Craniata</taxon>
        <taxon>Vertebrata</taxon>
        <taxon>Euteleostomi</taxon>
        <taxon>Mammalia</taxon>
        <taxon>Eutheria</taxon>
        <taxon>Laurasiatheria</taxon>
        <taxon>Chiroptera</taxon>
        <taxon>Yangochiroptera</taxon>
        <taxon>Molossidae</taxon>
        <taxon>Molossus</taxon>
    </lineage>
</organism>